<gene>
    <name evidence="4" type="ordered locus">UWK_02649</name>
</gene>
<reference evidence="5" key="1">
    <citation type="journal article" date="2013" name="Stand. Genomic Sci.">
        <title>Complete genome sequence of Desulfocapsa sulfexigens, a marine deltaproteobacterium specialized in disproportionating inorganic sulfur compounds.</title>
        <authorList>
            <person name="Finster K.W."/>
            <person name="Kjeldsen K.U."/>
            <person name="Kube M."/>
            <person name="Reinhardt R."/>
            <person name="Mussmann M."/>
            <person name="Amann R."/>
            <person name="Schreiber L."/>
        </authorList>
    </citation>
    <scope>NUCLEOTIDE SEQUENCE [LARGE SCALE GENOMIC DNA]</scope>
    <source>
        <strain evidence="5">DSM 10523 / SB164P1</strain>
    </source>
</reference>
<dbReference type="InterPro" id="IPR050561">
    <property type="entry name" value="PTP"/>
</dbReference>
<dbReference type="STRING" id="1167006.UWK_02649"/>
<dbReference type="AlphaFoldDB" id="M1PHV8"/>
<dbReference type="Proteomes" id="UP000011721">
    <property type="component" value="Chromosome"/>
</dbReference>
<dbReference type="FunFam" id="3.90.190.10:FF:000157">
    <property type="entry name" value="Protein-tyrosine phosphatase"/>
    <property type="match status" value="1"/>
</dbReference>
<dbReference type="RefSeq" id="WP_015404871.1">
    <property type="nucleotide sequence ID" value="NC_020304.1"/>
</dbReference>
<dbReference type="Gene3D" id="3.90.190.10">
    <property type="entry name" value="Protein tyrosine phosphatase superfamily"/>
    <property type="match status" value="1"/>
</dbReference>
<keyword evidence="1" id="KW-0378">Hydrolase</keyword>
<feature type="domain" description="Tyrosine-protein phosphatase" evidence="2">
    <location>
        <begin position="4"/>
        <end position="147"/>
    </location>
</feature>
<name>M1PHV8_DESSD</name>
<dbReference type="PROSITE" id="PS00383">
    <property type="entry name" value="TYR_PHOSPHATASE_1"/>
    <property type="match status" value="1"/>
</dbReference>
<dbReference type="SUPFAM" id="SSF52799">
    <property type="entry name" value="(Phosphotyrosine protein) phosphatases II"/>
    <property type="match status" value="1"/>
</dbReference>
<feature type="domain" description="Tyrosine specific protein phosphatases" evidence="3">
    <location>
        <begin position="88"/>
        <end position="126"/>
    </location>
</feature>
<sequence>MSYELTWITNQLAVGHAPMSYEELDSIKEQGINAIVNLCAEFSDLHELEEQAGFEVYYLPVHDECAPQMEAMEKALHWFDESIYLKKKVLVHCRHGIGRTGTFVSAYLLRRGLGLKLAEKTLQTTRATPTNYSQWKLLKKYGKKQGKLIAREASIQHDSTIDLTPFFVEYQAIVSEFARQSDEEDAQWIKDEPCCHEYFELQLIEAVFVSHNMNLSLTSSAREAVIHKAASLAQKYTNDKIFTTCPLLQNGTCSLIARERPVHCRNLTDERNTEKITSMISTLSRDVFFALTGSFPPEEIPSFSILDTISGRFVQHYFQAMLKVAEK</sequence>
<evidence type="ECO:0000259" key="2">
    <source>
        <dbReference type="PROSITE" id="PS50054"/>
    </source>
</evidence>
<protein>
    <submittedName>
        <fullName evidence="4">Uncharacterized protein</fullName>
    </submittedName>
</protein>
<accession>M1PHV8</accession>
<dbReference type="HOGENOM" id="CLU_764452_0_0_7"/>
<dbReference type="KEGG" id="dsf:UWK_02649"/>
<evidence type="ECO:0000313" key="4">
    <source>
        <dbReference type="EMBL" id="AGF79185.1"/>
    </source>
</evidence>
<organism evidence="4 5">
    <name type="scientific">Desulfocapsa sulfexigens (strain DSM 10523 / SB164P1)</name>
    <dbReference type="NCBI Taxonomy" id="1167006"/>
    <lineage>
        <taxon>Bacteria</taxon>
        <taxon>Pseudomonadati</taxon>
        <taxon>Thermodesulfobacteriota</taxon>
        <taxon>Desulfobulbia</taxon>
        <taxon>Desulfobulbales</taxon>
        <taxon>Desulfocapsaceae</taxon>
        <taxon>Desulfocapsa</taxon>
    </lineage>
</organism>
<proteinExistence type="predicted"/>
<evidence type="ECO:0000259" key="3">
    <source>
        <dbReference type="PROSITE" id="PS50056"/>
    </source>
</evidence>
<dbReference type="InterPro" id="IPR020422">
    <property type="entry name" value="TYR_PHOSPHATASE_DUAL_dom"/>
</dbReference>
<evidence type="ECO:0000256" key="1">
    <source>
        <dbReference type="ARBA" id="ARBA00022801"/>
    </source>
</evidence>
<dbReference type="PANTHER" id="PTHR23339">
    <property type="entry name" value="TYROSINE SPECIFIC PROTEIN PHOSPHATASE AND DUAL SPECIFICITY PROTEIN PHOSPHATASE"/>
    <property type="match status" value="1"/>
</dbReference>
<dbReference type="InterPro" id="IPR029021">
    <property type="entry name" value="Prot-tyrosine_phosphatase-like"/>
</dbReference>
<dbReference type="InterPro" id="IPR000387">
    <property type="entry name" value="Tyr_Pase_dom"/>
</dbReference>
<dbReference type="PROSITE" id="PS50054">
    <property type="entry name" value="TYR_PHOSPHATASE_DUAL"/>
    <property type="match status" value="1"/>
</dbReference>
<dbReference type="SMART" id="SM00195">
    <property type="entry name" value="DSPc"/>
    <property type="match status" value="1"/>
</dbReference>
<dbReference type="InterPro" id="IPR003595">
    <property type="entry name" value="Tyr_Pase_cat"/>
</dbReference>
<dbReference type="Pfam" id="PF22785">
    <property type="entry name" value="Tc-R-P"/>
    <property type="match status" value="1"/>
</dbReference>
<dbReference type="EMBL" id="CP003985">
    <property type="protein sequence ID" value="AGF79185.1"/>
    <property type="molecule type" value="Genomic_DNA"/>
</dbReference>
<evidence type="ECO:0000313" key="5">
    <source>
        <dbReference type="Proteomes" id="UP000011721"/>
    </source>
</evidence>
<dbReference type="PATRIC" id="fig|1167006.5.peg.2869"/>
<dbReference type="SMART" id="SM00404">
    <property type="entry name" value="PTPc_motif"/>
    <property type="match status" value="1"/>
</dbReference>
<dbReference type="GO" id="GO:0016787">
    <property type="term" value="F:hydrolase activity"/>
    <property type="evidence" value="ECO:0007669"/>
    <property type="project" value="UniProtKB-KW"/>
</dbReference>
<dbReference type="PROSITE" id="PS50056">
    <property type="entry name" value="TYR_PHOSPHATASE_2"/>
    <property type="match status" value="1"/>
</dbReference>
<dbReference type="eggNOG" id="COG2453">
    <property type="taxonomic scope" value="Bacteria"/>
</dbReference>
<dbReference type="InterPro" id="IPR016130">
    <property type="entry name" value="Tyr_Pase_AS"/>
</dbReference>
<keyword evidence="5" id="KW-1185">Reference proteome</keyword>